<dbReference type="GO" id="GO:0009396">
    <property type="term" value="P:folic acid-containing compound biosynthetic process"/>
    <property type="evidence" value="ECO:0007669"/>
    <property type="project" value="TreeGrafter"/>
</dbReference>
<reference evidence="6" key="1">
    <citation type="submission" date="2021-03" db="EMBL/GenBank/DDBJ databases">
        <title>Description of Psychrosphaera ytuae sp. nov. isolated from deep sea sediment of South China Sea.</title>
        <authorList>
            <person name="Zhang J."/>
            <person name="Xu X.-D."/>
        </authorList>
    </citation>
    <scope>NUCLEOTIDE SEQUENCE</scope>
    <source>
        <strain evidence="6">MTZ26</strain>
    </source>
</reference>
<dbReference type="GO" id="GO:0035999">
    <property type="term" value="P:tetrahydrofolate interconversion"/>
    <property type="evidence" value="ECO:0007669"/>
    <property type="project" value="TreeGrafter"/>
</dbReference>
<dbReference type="AlphaFoldDB" id="A0A975HIX2"/>
<keyword evidence="5" id="KW-0479">Metal-binding</keyword>
<proteinExistence type="inferred from homology"/>
<evidence type="ECO:0000256" key="3">
    <source>
        <dbReference type="ARBA" id="ARBA00022840"/>
    </source>
</evidence>
<dbReference type="PANTHER" id="PTHR23407">
    <property type="entry name" value="ATPASE INHIBITOR/5-FORMYLTETRAHYDROFOLATE CYCLO-LIGASE"/>
    <property type="match status" value="1"/>
</dbReference>
<dbReference type="InterPro" id="IPR024185">
    <property type="entry name" value="FTHF_cligase-like_sf"/>
</dbReference>
<keyword evidence="7" id="KW-1185">Reference proteome</keyword>
<comment type="similarity">
    <text evidence="1 5">Belongs to the 5-formyltetrahydrofolate cyclo-ligase family.</text>
</comment>
<dbReference type="GO" id="GO:0046872">
    <property type="term" value="F:metal ion binding"/>
    <property type="evidence" value="ECO:0007669"/>
    <property type="project" value="UniProtKB-KW"/>
</dbReference>
<dbReference type="SUPFAM" id="SSF100950">
    <property type="entry name" value="NagB/RpiA/CoA transferase-like"/>
    <property type="match status" value="1"/>
</dbReference>
<evidence type="ECO:0000313" key="7">
    <source>
        <dbReference type="Proteomes" id="UP000682739"/>
    </source>
</evidence>
<dbReference type="PIRSF" id="PIRSF006806">
    <property type="entry name" value="FTHF_cligase"/>
    <property type="match status" value="1"/>
</dbReference>
<accession>A0A975HIX2</accession>
<dbReference type="EC" id="6.3.3.2" evidence="5"/>
<evidence type="ECO:0000256" key="5">
    <source>
        <dbReference type="RuleBase" id="RU361279"/>
    </source>
</evidence>
<dbReference type="GO" id="GO:0005524">
    <property type="term" value="F:ATP binding"/>
    <property type="evidence" value="ECO:0007669"/>
    <property type="project" value="UniProtKB-KW"/>
</dbReference>
<protein>
    <recommendedName>
        <fullName evidence="5">5-formyltetrahydrofolate cyclo-ligase</fullName>
        <ecNumber evidence="5">6.3.3.2</ecNumber>
    </recommendedName>
</protein>
<comment type="catalytic activity">
    <reaction evidence="5">
        <text>(6S)-5-formyl-5,6,7,8-tetrahydrofolate + ATP = (6R)-5,10-methenyltetrahydrofolate + ADP + phosphate</text>
        <dbReference type="Rhea" id="RHEA:10488"/>
        <dbReference type="ChEBI" id="CHEBI:30616"/>
        <dbReference type="ChEBI" id="CHEBI:43474"/>
        <dbReference type="ChEBI" id="CHEBI:57455"/>
        <dbReference type="ChEBI" id="CHEBI:57457"/>
        <dbReference type="ChEBI" id="CHEBI:456216"/>
        <dbReference type="EC" id="6.3.3.2"/>
    </reaction>
</comment>
<feature type="binding site" evidence="4">
    <location>
        <position position="52"/>
    </location>
    <ligand>
        <name>substrate</name>
    </ligand>
</feature>
<keyword evidence="3 4" id="KW-0067">ATP-binding</keyword>
<keyword evidence="6" id="KW-0436">Ligase</keyword>
<dbReference type="InterPro" id="IPR037171">
    <property type="entry name" value="NagB/RpiA_transferase-like"/>
</dbReference>
<feature type="binding site" evidence="4">
    <location>
        <begin position="4"/>
        <end position="8"/>
    </location>
    <ligand>
        <name>ATP</name>
        <dbReference type="ChEBI" id="CHEBI:30616"/>
    </ligand>
</feature>
<organism evidence="6 7">
    <name type="scientific">Psychrosphaera ytuae</name>
    <dbReference type="NCBI Taxonomy" id="2820710"/>
    <lineage>
        <taxon>Bacteria</taxon>
        <taxon>Pseudomonadati</taxon>
        <taxon>Pseudomonadota</taxon>
        <taxon>Gammaproteobacteria</taxon>
        <taxon>Alteromonadales</taxon>
        <taxon>Pseudoalteromonadaceae</taxon>
        <taxon>Psychrosphaera</taxon>
    </lineage>
</organism>
<sequence>MESRQQLRSEIRQRRNSLTLAQQKVASIQLLLQVNKLFDEMHNAPHRVALYLTNDGEIDTGPLIEQLKEREFDLLLPVLHPFTKGYLNFQSVNRHTQWHNNKYGIQEPKPEASSVGPISTIDVIFMPLVAFDAQGNRLGMGGGYYDRTLAQLQPISDKAVRPLLVGLAHDCQEVKKLPTEAWDVPIDVIITPTRIIKYNQ</sequence>
<keyword evidence="5" id="KW-0460">Magnesium</keyword>
<dbReference type="EMBL" id="CP072110">
    <property type="protein sequence ID" value="QTH64710.1"/>
    <property type="molecule type" value="Genomic_DNA"/>
</dbReference>
<dbReference type="Gene3D" id="3.40.50.10420">
    <property type="entry name" value="NagB/RpiA/CoA transferase-like"/>
    <property type="match status" value="1"/>
</dbReference>
<feature type="binding site" evidence="4">
    <location>
        <position position="57"/>
    </location>
    <ligand>
        <name>substrate</name>
    </ligand>
</feature>
<comment type="cofactor">
    <cofactor evidence="5">
        <name>Mg(2+)</name>
        <dbReference type="ChEBI" id="CHEBI:18420"/>
    </cofactor>
</comment>
<dbReference type="Proteomes" id="UP000682739">
    <property type="component" value="Chromosome"/>
</dbReference>
<evidence type="ECO:0000256" key="2">
    <source>
        <dbReference type="ARBA" id="ARBA00022741"/>
    </source>
</evidence>
<dbReference type="RefSeq" id="WP_208832764.1">
    <property type="nucleotide sequence ID" value="NZ_CP072110.1"/>
</dbReference>
<dbReference type="NCBIfam" id="TIGR02727">
    <property type="entry name" value="MTHFS_bact"/>
    <property type="match status" value="1"/>
</dbReference>
<keyword evidence="2 4" id="KW-0547">Nucleotide-binding</keyword>
<evidence type="ECO:0000256" key="4">
    <source>
        <dbReference type="PIRSR" id="PIRSR006806-1"/>
    </source>
</evidence>
<feature type="binding site" evidence="4">
    <location>
        <begin position="137"/>
        <end position="145"/>
    </location>
    <ligand>
        <name>ATP</name>
        <dbReference type="ChEBI" id="CHEBI:30616"/>
    </ligand>
</feature>
<name>A0A975HIX2_9GAMM</name>
<dbReference type="KEGG" id="psym:J1N51_04405"/>
<gene>
    <name evidence="6" type="ORF">J1N51_04405</name>
</gene>
<dbReference type="GO" id="GO:0030272">
    <property type="term" value="F:5-formyltetrahydrofolate cyclo-ligase activity"/>
    <property type="evidence" value="ECO:0007669"/>
    <property type="project" value="UniProtKB-EC"/>
</dbReference>
<evidence type="ECO:0000256" key="1">
    <source>
        <dbReference type="ARBA" id="ARBA00010638"/>
    </source>
</evidence>
<dbReference type="InterPro" id="IPR002698">
    <property type="entry name" value="FTHF_cligase"/>
</dbReference>
<dbReference type="Pfam" id="PF01812">
    <property type="entry name" value="5-FTHF_cyc-lig"/>
    <property type="match status" value="1"/>
</dbReference>
<dbReference type="PANTHER" id="PTHR23407:SF1">
    <property type="entry name" value="5-FORMYLTETRAHYDROFOLATE CYCLO-LIGASE"/>
    <property type="match status" value="1"/>
</dbReference>
<evidence type="ECO:0000313" key="6">
    <source>
        <dbReference type="EMBL" id="QTH64710.1"/>
    </source>
</evidence>